<protein>
    <submittedName>
        <fullName evidence="1">Uncharacterized protein</fullName>
    </submittedName>
</protein>
<evidence type="ECO:0000313" key="1">
    <source>
        <dbReference type="EMBL" id="KAH7864998.1"/>
    </source>
</evidence>
<dbReference type="Proteomes" id="UP000828048">
    <property type="component" value="Chromosome 9"/>
</dbReference>
<proteinExistence type="predicted"/>
<sequence>MDTIKSFKGYGKVDPQEEQAFRRKTRKRLFILIISSIILVAVIIAAVTGTLIHRRNNSTSAAVPSSTPTSPASAIKAVCSVTQYPDSCFSTIQSLDTSHSVTDPEDIFKLSLHVALNEISKISSFPRSIISKTNDAKTKAALEVCQTMVDDSMDRLNESISSMDVNQGEKILSVKKIGDLKTWLSTSLTDHETCLDALQEANSTVVLNEVTNIIQNSTKFASNSLAIVAKILGLLGDFNLPVHRRRLLWGENSGFPDWVRGVDRRLLQVTNLVPNVTVAKDGSGDFTTVNAAVQKVPKKSADRFVIYVKAGVYVENVNLDKSTWNVMIYGDGMTKSIISGSLNFIDGTPTFSTATFAVVGRGFIARDIGFKNTAGAAKHQAVALRSGSDMSVFYRCLIDGFQDTLYAHSNRQFYRDCDITGTIDFIFGNAAVVFQNCNIQPREPLANQFNTITAQGKTDVNQNTGISIQKCFMSPLDSLTVDSYLGRPWKNYSTTVIMQTNIGSFLDPIGWTPWITNVDPPSTIFYAEYQNTGLGSSVAKRVTWAGYKPSITTDQASKFTVQSFIGGSDWLPLTDVAFDSTLT</sequence>
<dbReference type="EMBL" id="CM037159">
    <property type="protein sequence ID" value="KAH7864998.1"/>
    <property type="molecule type" value="Genomic_DNA"/>
</dbReference>
<evidence type="ECO:0000313" key="2">
    <source>
        <dbReference type="Proteomes" id="UP000828048"/>
    </source>
</evidence>
<gene>
    <name evidence="1" type="ORF">Vadar_000984</name>
</gene>
<accession>A0ACB7ZH21</accession>
<comment type="caution">
    <text evidence="1">The sequence shown here is derived from an EMBL/GenBank/DDBJ whole genome shotgun (WGS) entry which is preliminary data.</text>
</comment>
<name>A0ACB7ZH21_9ERIC</name>
<organism evidence="1 2">
    <name type="scientific">Vaccinium darrowii</name>
    <dbReference type="NCBI Taxonomy" id="229202"/>
    <lineage>
        <taxon>Eukaryota</taxon>
        <taxon>Viridiplantae</taxon>
        <taxon>Streptophyta</taxon>
        <taxon>Embryophyta</taxon>
        <taxon>Tracheophyta</taxon>
        <taxon>Spermatophyta</taxon>
        <taxon>Magnoliopsida</taxon>
        <taxon>eudicotyledons</taxon>
        <taxon>Gunneridae</taxon>
        <taxon>Pentapetalae</taxon>
        <taxon>asterids</taxon>
        <taxon>Ericales</taxon>
        <taxon>Ericaceae</taxon>
        <taxon>Vaccinioideae</taxon>
        <taxon>Vaccinieae</taxon>
        <taxon>Vaccinium</taxon>
    </lineage>
</organism>
<keyword evidence="2" id="KW-1185">Reference proteome</keyword>
<reference evidence="1 2" key="1">
    <citation type="journal article" date="2021" name="Hortic Res">
        <title>High-quality reference genome and annotation aids understanding of berry development for evergreen blueberry (Vaccinium darrowii).</title>
        <authorList>
            <person name="Yu J."/>
            <person name="Hulse-Kemp A.M."/>
            <person name="Babiker E."/>
            <person name="Staton M."/>
        </authorList>
    </citation>
    <scope>NUCLEOTIDE SEQUENCE [LARGE SCALE GENOMIC DNA]</scope>
    <source>
        <strain evidence="2">cv. NJ 8807/NJ 8810</strain>
        <tissue evidence="1">Young leaf</tissue>
    </source>
</reference>